<evidence type="ECO:0000313" key="3">
    <source>
        <dbReference type="Proteomes" id="UP000003163"/>
    </source>
</evidence>
<evidence type="ECO:0000313" key="2">
    <source>
        <dbReference type="EMBL" id="EJW01471.1"/>
    </source>
</evidence>
<keyword evidence="1" id="KW-0472">Membrane</keyword>
<name>J9D0S0_EDHAE</name>
<gene>
    <name evidence="2" type="ORF">EDEG_03943</name>
</gene>
<dbReference type="InParanoid" id="J9D0S0"/>
<dbReference type="Proteomes" id="UP000003163">
    <property type="component" value="Unassembled WGS sequence"/>
</dbReference>
<dbReference type="HOGENOM" id="CLU_1906713_0_0_1"/>
<reference evidence="3" key="2">
    <citation type="submission" date="2015-07" db="EMBL/GenBank/DDBJ databases">
        <title>Contrasting host-pathogen interactions and genome evolution in two generalist and specialist microsporidian pathogens of mosquitoes.</title>
        <authorList>
            <consortium name="The Broad Institute Genomics Platform"/>
            <consortium name="The Broad Institute Genome Sequencing Center for Infectious Disease"/>
            <person name="Cuomo C.A."/>
            <person name="Sanscrainte N.D."/>
            <person name="Goldberg J.M."/>
            <person name="Heiman D."/>
            <person name="Young S."/>
            <person name="Zeng Q."/>
            <person name="Becnel J.J."/>
            <person name="Birren B.W."/>
        </authorList>
    </citation>
    <scope>NUCLEOTIDE SEQUENCE [LARGE SCALE GENOMIC DNA]</scope>
    <source>
        <strain evidence="3">USNM 41457</strain>
    </source>
</reference>
<comment type="caution">
    <text evidence="2">The sequence shown here is derived from an EMBL/GenBank/DDBJ whole genome shotgun (WGS) entry which is preliminary data.</text>
</comment>
<dbReference type="EMBL" id="AFBI03000153">
    <property type="protein sequence ID" value="EJW01471.1"/>
    <property type="molecule type" value="Genomic_DNA"/>
</dbReference>
<accession>J9D0S0</accession>
<organism evidence="2 3">
    <name type="scientific">Edhazardia aedis (strain USNM 41457)</name>
    <name type="common">Microsporidian parasite</name>
    <dbReference type="NCBI Taxonomy" id="1003232"/>
    <lineage>
        <taxon>Eukaryota</taxon>
        <taxon>Fungi</taxon>
        <taxon>Fungi incertae sedis</taxon>
        <taxon>Microsporidia</taxon>
        <taxon>Edhazardia</taxon>
    </lineage>
</organism>
<feature type="transmembrane region" description="Helical" evidence="1">
    <location>
        <begin position="113"/>
        <end position="132"/>
    </location>
</feature>
<keyword evidence="1" id="KW-0812">Transmembrane</keyword>
<dbReference type="AlphaFoldDB" id="J9D0S0"/>
<reference evidence="2 3" key="1">
    <citation type="submission" date="2011-08" db="EMBL/GenBank/DDBJ databases">
        <authorList>
            <person name="Liu Z.J."/>
            <person name="Shi F.L."/>
            <person name="Lu J.Q."/>
            <person name="Li M."/>
            <person name="Wang Z.L."/>
        </authorList>
    </citation>
    <scope>NUCLEOTIDE SEQUENCE [LARGE SCALE GENOMIC DNA]</scope>
    <source>
        <strain evidence="2 3">USNM 41457</strain>
    </source>
</reference>
<keyword evidence="1" id="KW-1133">Transmembrane helix</keyword>
<dbReference type="VEuPathDB" id="MicrosporidiaDB:EDEG_03943"/>
<protein>
    <submittedName>
        <fullName evidence="2">Uncharacterized protein</fullName>
    </submittedName>
</protein>
<keyword evidence="3" id="KW-1185">Reference proteome</keyword>
<sequence length="133" mass="16021">MCLYFYSFFPYFSLLHKFSIIIKPMTVHRNNVQEKGERSVVNKFSKNNIRNICSTNNNSSLPKHMNNINHSNNSSNIFSIYEKYLKYRSIPRECESGFIDFLKYIFTLFYARFWLKILFFFNVGFSKNIYLLN</sequence>
<proteinExistence type="predicted"/>
<evidence type="ECO:0000256" key="1">
    <source>
        <dbReference type="SAM" id="Phobius"/>
    </source>
</evidence>